<evidence type="ECO:0000259" key="1">
    <source>
        <dbReference type="Pfam" id="PF26079"/>
    </source>
</evidence>
<feature type="domain" description="Baseplate J-like C-terminal" evidence="1">
    <location>
        <begin position="309"/>
        <end position="389"/>
    </location>
</feature>
<organism evidence="2 3">
    <name type="scientific">Malaciobacter canalis</name>
    <dbReference type="NCBI Taxonomy" id="1912871"/>
    <lineage>
        <taxon>Bacteria</taxon>
        <taxon>Pseudomonadati</taxon>
        <taxon>Campylobacterota</taxon>
        <taxon>Epsilonproteobacteria</taxon>
        <taxon>Campylobacterales</taxon>
        <taxon>Arcobacteraceae</taxon>
        <taxon>Malaciobacter</taxon>
    </lineage>
</organism>
<evidence type="ECO:0000313" key="2">
    <source>
        <dbReference type="EMBL" id="PHO10329.1"/>
    </source>
</evidence>
<dbReference type="Pfam" id="PF26079">
    <property type="entry name" value="Baseplate_J_C"/>
    <property type="match status" value="1"/>
</dbReference>
<keyword evidence="3" id="KW-1185">Reference proteome</keyword>
<protein>
    <submittedName>
        <fullName evidence="2">Baseplate assembly protein</fullName>
    </submittedName>
</protein>
<evidence type="ECO:0000313" key="3">
    <source>
        <dbReference type="Proteomes" id="UP000221384"/>
    </source>
</evidence>
<dbReference type="PIRSF" id="PIRSF020481">
    <property type="entry name" value="BAP"/>
    <property type="match status" value="1"/>
</dbReference>
<dbReference type="InterPro" id="IPR014507">
    <property type="entry name" value="Baseplate_assembly_J_pred"/>
</dbReference>
<dbReference type="RefSeq" id="WP_099334011.1">
    <property type="nucleotide sequence ID" value="NZ_CP042812.1"/>
</dbReference>
<gene>
    <name evidence="2" type="ORF">CPG37_04585</name>
</gene>
<proteinExistence type="predicted"/>
<sequence length="393" mass="44033">MINLNSLPLPKVLQVLNYEAILEKNITNFKKLYGENWQPLESDDFKMMLEAFAYRELAIRSEFNELAKAFFVSLAKDEDLDNIGAFYDCERLDGTKPYDEYDFEISEPLAQDIVVPVNLVLTDETSTYEAKLLEDVVITAGETKATGTVELQLEISSSEIKTEIITTPLPFVVTATAQGTFQNGSEVENDESFRFRILLSMADKSTAGSEETYLSFTYKSDERIEDVAVKRGLLSFEEYIPLLINKNENEVRAVLNKIFADMGIVKVYYYSSKADELMQNRIEAQLNAKEVRPLTDTVVVEKATEVSFSVNAELKILPGQETATVFSNAKESLNAGLNSLRKIGTDITLSEINDFLRVPGVKEVVINFPTGNLEIADNQIGICSETTITYTVI</sequence>
<comment type="caution">
    <text evidence="2">The sequence shown here is derived from an EMBL/GenBank/DDBJ whole genome shotgun (WGS) entry which is preliminary data.</text>
</comment>
<dbReference type="EMBL" id="NWVW01000004">
    <property type="protein sequence ID" value="PHO10329.1"/>
    <property type="molecule type" value="Genomic_DNA"/>
</dbReference>
<dbReference type="InterPro" id="IPR058530">
    <property type="entry name" value="Baseplate_J-like_C"/>
</dbReference>
<dbReference type="Proteomes" id="UP000221384">
    <property type="component" value="Unassembled WGS sequence"/>
</dbReference>
<name>A0ABX4LQV1_9BACT</name>
<reference evidence="2 3" key="1">
    <citation type="submission" date="2017-09" db="EMBL/GenBank/DDBJ databases">
        <authorList>
            <person name="Perez-Cataluna A."/>
            <person name="Figueras M.J."/>
            <person name="Salas-Masso N."/>
        </authorList>
    </citation>
    <scope>NUCLEOTIDE SEQUENCE [LARGE SCALE GENOMIC DNA]</scope>
    <source>
        <strain evidence="2 3">F138-33</strain>
    </source>
</reference>
<accession>A0ABX4LQV1</accession>